<sequence length="133" mass="14840">MLTKWETLFLLFMTLAIMGHVVILPPLYDVAGRDAWISALFSFPVGVLFVWAIYRLRLLFSGYDFPTISSTLLSKPVGTGLIFVLDAYYLFLSGYSAAALAEMINIGFLPETPVSALVLWLMLFCLYAANKRG</sequence>
<dbReference type="Proteomes" id="UP001232445">
    <property type="component" value="Unassembled WGS sequence"/>
</dbReference>
<evidence type="ECO:0000256" key="2">
    <source>
        <dbReference type="ARBA" id="ARBA00007998"/>
    </source>
</evidence>
<protein>
    <submittedName>
        <fullName evidence="9">Uncharacterized protein</fullName>
    </submittedName>
</protein>
<comment type="subcellular location">
    <subcellularLocation>
        <location evidence="1">Membrane</location>
        <topology evidence="1">Multi-pass membrane protein</topology>
    </subcellularLocation>
</comment>
<evidence type="ECO:0000256" key="8">
    <source>
        <dbReference type="SAM" id="Phobius"/>
    </source>
</evidence>
<feature type="transmembrane region" description="Helical" evidence="8">
    <location>
        <begin position="36"/>
        <end position="56"/>
    </location>
</feature>
<evidence type="ECO:0000256" key="7">
    <source>
        <dbReference type="ARBA" id="ARBA00023136"/>
    </source>
</evidence>
<proteinExistence type="inferred from homology"/>
<feature type="transmembrane region" description="Helical" evidence="8">
    <location>
        <begin position="7"/>
        <end position="24"/>
    </location>
</feature>
<evidence type="ECO:0000256" key="1">
    <source>
        <dbReference type="ARBA" id="ARBA00004141"/>
    </source>
</evidence>
<dbReference type="RefSeq" id="WP_307340469.1">
    <property type="nucleotide sequence ID" value="NZ_JAUSUQ010000009.1"/>
</dbReference>
<feature type="transmembrane region" description="Helical" evidence="8">
    <location>
        <begin position="77"/>
        <end position="100"/>
    </location>
</feature>
<reference evidence="9 10" key="1">
    <citation type="submission" date="2023-07" db="EMBL/GenBank/DDBJ databases">
        <title>Genomic Encyclopedia of Type Strains, Phase IV (KMG-IV): sequencing the most valuable type-strain genomes for metagenomic binning, comparative biology and taxonomic classification.</title>
        <authorList>
            <person name="Goeker M."/>
        </authorList>
    </citation>
    <scope>NUCLEOTIDE SEQUENCE [LARGE SCALE GENOMIC DNA]</scope>
    <source>
        <strain evidence="9 10">DSM 17740</strain>
    </source>
</reference>
<organism evidence="9 10">
    <name type="scientific">Caldalkalibacillus uzonensis</name>
    <dbReference type="NCBI Taxonomy" id="353224"/>
    <lineage>
        <taxon>Bacteria</taxon>
        <taxon>Bacillati</taxon>
        <taxon>Bacillota</taxon>
        <taxon>Bacilli</taxon>
        <taxon>Bacillales</taxon>
        <taxon>Bacillaceae</taxon>
        <taxon>Caldalkalibacillus</taxon>
    </lineage>
</organism>
<keyword evidence="4" id="KW-0309">Germination</keyword>
<evidence type="ECO:0000313" key="9">
    <source>
        <dbReference type="EMBL" id="MDQ0339856.1"/>
    </source>
</evidence>
<dbReference type="PANTHER" id="PTHR34975">
    <property type="entry name" value="SPORE GERMINATION PROTEIN A2"/>
    <property type="match status" value="1"/>
</dbReference>
<keyword evidence="10" id="KW-1185">Reference proteome</keyword>
<keyword evidence="5 8" id="KW-0812">Transmembrane</keyword>
<dbReference type="PANTHER" id="PTHR34975:SF2">
    <property type="entry name" value="SPORE GERMINATION PROTEIN A2"/>
    <property type="match status" value="1"/>
</dbReference>
<dbReference type="Pfam" id="PF03845">
    <property type="entry name" value="Spore_permease"/>
    <property type="match status" value="1"/>
</dbReference>
<dbReference type="InterPro" id="IPR004761">
    <property type="entry name" value="Spore_GerAB"/>
</dbReference>
<comment type="similarity">
    <text evidence="2">Belongs to the amino acid-polyamine-organocation (APC) superfamily. Spore germination protein (SGP) (TC 2.A.3.9) family.</text>
</comment>
<gene>
    <name evidence="9" type="ORF">J2S00_002649</name>
</gene>
<dbReference type="EMBL" id="JAUSUQ010000009">
    <property type="protein sequence ID" value="MDQ0339856.1"/>
    <property type="molecule type" value="Genomic_DNA"/>
</dbReference>
<evidence type="ECO:0000256" key="5">
    <source>
        <dbReference type="ARBA" id="ARBA00022692"/>
    </source>
</evidence>
<keyword evidence="7 8" id="KW-0472">Membrane</keyword>
<evidence type="ECO:0000313" key="10">
    <source>
        <dbReference type="Proteomes" id="UP001232445"/>
    </source>
</evidence>
<evidence type="ECO:0000256" key="4">
    <source>
        <dbReference type="ARBA" id="ARBA00022544"/>
    </source>
</evidence>
<feature type="transmembrane region" description="Helical" evidence="8">
    <location>
        <begin position="112"/>
        <end position="129"/>
    </location>
</feature>
<accession>A0ABU0CVD5</accession>
<name>A0ABU0CVD5_9BACI</name>
<evidence type="ECO:0000256" key="6">
    <source>
        <dbReference type="ARBA" id="ARBA00022989"/>
    </source>
</evidence>
<keyword evidence="6 8" id="KW-1133">Transmembrane helix</keyword>
<evidence type="ECO:0000256" key="3">
    <source>
        <dbReference type="ARBA" id="ARBA00022448"/>
    </source>
</evidence>
<keyword evidence="3" id="KW-0813">Transport</keyword>
<comment type="caution">
    <text evidence="9">The sequence shown here is derived from an EMBL/GenBank/DDBJ whole genome shotgun (WGS) entry which is preliminary data.</text>
</comment>